<dbReference type="Proteomes" id="UP000003947">
    <property type="component" value="Unassembled WGS sequence"/>
</dbReference>
<dbReference type="GO" id="GO:0010124">
    <property type="term" value="P:phenylacetate catabolic process"/>
    <property type="evidence" value="ECO:0007669"/>
    <property type="project" value="InterPro"/>
</dbReference>
<dbReference type="GO" id="GO:0005829">
    <property type="term" value="C:cytosol"/>
    <property type="evidence" value="ECO:0007669"/>
    <property type="project" value="TreeGrafter"/>
</dbReference>
<dbReference type="PATRIC" id="fig|864069.3.peg.6011"/>
<evidence type="ECO:0000313" key="1">
    <source>
        <dbReference type="EMBL" id="EIM24876.1"/>
    </source>
</evidence>
<evidence type="ECO:0000313" key="2">
    <source>
        <dbReference type="Proteomes" id="UP000003947"/>
    </source>
</evidence>
<dbReference type="SUPFAM" id="SSF47240">
    <property type="entry name" value="Ferritin-like"/>
    <property type="match status" value="1"/>
</dbReference>
<protein>
    <recommendedName>
        <fullName evidence="3">Phenylacetic acid catabolic protein</fullName>
    </recommendedName>
</protein>
<proteinExistence type="predicted"/>
<dbReference type="eggNOG" id="COG3396">
    <property type="taxonomic scope" value="Bacteria"/>
</dbReference>
<dbReference type="Gene3D" id="1.20.1260.10">
    <property type="match status" value="1"/>
</dbReference>
<dbReference type="Pfam" id="PF05138">
    <property type="entry name" value="PaaA_PaaC"/>
    <property type="match status" value="1"/>
</dbReference>
<evidence type="ECO:0008006" key="3">
    <source>
        <dbReference type="Google" id="ProtNLM"/>
    </source>
</evidence>
<dbReference type="InterPro" id="IPR052703">
    <property type="entry name" value="Aromatic_CoA_ox/epox"/>
</dbReference>
<dbReference type="AlphaFoldDB" id="I4YLN4"/>
<dbReference type="OrthoDB" id="5289846at2"/>
<dbReference type="InterPro" id="IPR012347">
    <property type="entry name" value="Ferritin-like"/>
</dbReference>
<dbReference type="HOGENOM" id="CLU_1026061_0_0_5"/>
<dbReference type="STRING" id="864069.MicloDRAFT_00055950"/>
<accession>I4YLN4</accession>
<dbReference type="PANTHER" id="PTHR30458">
    <property type="entry name" value="PHENYLACETIC ACID DEGRADATION PROTEIN PAA"/>
    <property type="match status" value="1"/>
</dbReference>
<dbReference type="EMBL" id="JH660647">
    <property type="protein sequence ID" value="EIM24876.1"/>
    <property type="molecule type" value="Genomic_DNA"/>
</dbReference>
<dbReference type="RefSeq" id="WP_009493055.1">
    <property type="nucleotide sequence ID" value="NZ_CP141048.1"/>
</dbReference>
<dbReference type="InterPro" id="IPR009078">
    <property type="entry name" value="Ferritin-like_SF"/>
</dbReference>
<sequence>MVDDEDLVTFIAGGGRLSAPGNVTPRYRGELMRLMAIFIDSEMAGASGFADCINLAPGLKERIIATRIVFDKFNHARQVLDLMEQFGANTAQYVGAHPWGSRLDRSVNLGTRRMEGDMRLNVFHYPINGWVDAVVMNCLMGQATVVQLDELTRGSYQPLADALADILPAEKRHAELGQQGLQVALERGHDRTDAQASVNYWYPRVADTFGSSASDHFAQHRKYGLRQKGREELTVEWQSLVHPMLSRFGLAVPETISARSSPPMSSPGSSR</sequence>
<keyword evidence="2" id="KW-1185">Reference proteome</keyword>
<gene>
    <name evidence="1" type="ORF">MicloDRAFT_00055950</name>
</gene>
<dbReference type="PANTHER" id="PTHR30458:SF0">
    <property type="entry name" value="1,2-PHENYLACETYL-COA EPOXIDASE, SUBUNIT C"/>
    <property type="match status" value="1"/>
</dbReference>
<name>I4YLN4_9HYPH</name>
<reference evidence="1 2" key="1">
    <citation type="submission" date="2012-02" db="EMBL/GenBank/DDBJ databases">
        <title>Improved High-Quality Draft sequence of Microvirga sp. WSM3557.</title>
        <authorList>
            <consortium name="US DOE Joint Genome Institute"/>
            <person name="Lucas S."/>
            <person name="Han J."/>
            <person name="Lapidus A."/>
            <person name="Cheng J.-F."/>
            <person name="Goodwin L."/>
            <person name="Pitluck S."/>
            <person name="Peters L."/>
            <person name="Zhang X."/>
            <person name="Detter J.C."/>
            <person name="Han C."/>
            <person name="Tapia R."/>
            <person name="Land M."/>
            <person name="Hauser L."/>
            <person name="Kyrpides N."/>
            <person name="Ivanova N."/>
            <person name="Pagani I."/>
            <person name="Brau L."/>
            <person name="Yates R."/>
            <person name="O'Hara G."/>
            <person name="Rui T."/>
            <person name="Howieson J."/>
            <person name="Reeve W."/>
            <person name="Woyke T."/>
        </authorList>
    </citation>
    <scope>NUCLEOTIDE SEQUENCE [LARGE SCALE GENOMIC DNA]</scope>
    <source>
        <strain evidence="1 2">WSM3557</strain>
    </source>
</reference>
<organism evidence="1 2">
    <name type="scientific">Microvirga lotononidis</name>
    <dbReference type="NCBI Taxonomy" id="864069"/>
    <lineage>
        <taxon>Bacteria</taxon>
        <taxon>Pseudomonadati</taxon>
        <taxon>Pseudomonadota</taxon>
        <taxon>Alphaproteobacteria</taxon>
        <taxon>Hyphomicrobiales</taxon>
        <taxon>Methylobacteriaceae</taxon>
        <taxon>Microvirga</taxon>
    </lineage>
</organism>
<dbReference type="InterPro" id="IPR007814">
    <property type="entry name" value="PaaA_PaaC"/>
</dbReference>